<dbReference type="Pfam" id="PF02558">
    <property type="entry name" value="ApbA"/>
    <property type="match status" value="1"/>
</dbReference>
<dbReference type="GO" id="GO:0005737">
    <property type="term" value="C:cytoplasm"/>
    <property type="evidence" value="ECO:0007669"/>
    <property type="project" value="TreeGrafter"/>
</dbReference>
<keyword evidence="2 4" id="KW-0521">NADP</keyword>
<sequence>MKVLVFGLGALGTVYSCLLKKQGHMVVGFARNSKAEQIRKNGIKVCGIWGKHETKLDYVVSGTEDIQDISFDLIIVTVKSFATEDVASQLTKILSPETYVFLAQNGYGNFESAAKYIPEERIILGRVIFGAETISTGVSKVSAIADDVILGNPKNLIGLEILNYFAGLFNSAGVPTRTSTEIMKYIWDKIIYNSALNPLGALLDVSYGELTSVDHARVLINGIVKEIFAVINAMGQEPLTPSFDDYIQFFYEKLLPPTGSHHSSMLQDIRNGRKTEIDSLNGAIVRLGREYGVSTPYNEMVTLLSKAQEKLSLSDK</sequence>
<name>A4J454_DESRM</name>
<protein>
    <recommendedName>
        <fullName evidence="4">2-dehydropantoate 2-reductase</fullName>
        <ecNumber evidence="4">1.1.1.169</ecNumber>
    </recommendedName>
    <alternativeName>
        <fullName evidence="4">Ketopantoate reductase</fullName>
    </alternativeName>
</protein>
<evidence type="ECO:0000256" key="2">
    <source>
        <dbReference type="ARBA" id="ARBA00022857"/>
    </source>
</evidence>
<dbReference type="InterPro" id="IPR008927">
    <property type="entry name" value="6-PGluconate_DH-like_C_sf"/>
</dbReference>
<dbReference type="InterPro" id="IPR003710">
    <property type="entry name" value="ApbA"/>
</dbReference>
<dbReference type="Pfam" id="PF08546">
    <property type="entry name" value="ApbA_C"/>
    <property type="match status" value="1"/>
</dbReference>
<evidence type="ECO:0000313" key="7">
    <source>
        <dbReference type="EMBL" id="ABO49857.1"/>
    </source>
</evidence>
<dbReference type="UniPathway" id="UPA00028">
    <property type="reaction ID" value="UER00004"/>
</dbReference>
<dbReference type="PANTHER" id="PTHR21708:SF26">
    <property type="entry name" value="2-DEHYDROPANTOATE 2-REDUCTASE"/>
    <property type="match status" value="1"/>
</dbReference>
<dbReference type="KEGG" id="drm:Dred_1323"/>
<dbReference type="SUPFAM" id="SSF48179">
    <property type="entry name" value="6-phosphogluconate dehydrogenase C-terminal domain-like"/>
    <property type="match status" value="1"/>
</dbReference>
<keyword evidence="8" id="KW-1185">Reference proteome</keyword>
<dbReference type="NCBIfam" id="TIGR00745">
    <property type="entry name" value="apbA_panE"/>
    <property type="match status" value="1"/>
</dbReference>
<organism evidence="7 8">
    <name type="scientific">Desulforamulus reducens (strain ATCC BAA-1160 / DSM 100696 / MI-1)</name>
    <name type="common">Desulfotomaculum reducens</name>
    <dbReference type="NCBI Taxonomy" id="349161"/>
    <lineage>
        <taxon>Bacteria</taxon>
        <taxon>Bacillati</taxon>
        <taxon>Bacillota</taxon>
        <taxon>Clostridia</taxon>
        <taxon>Eubacteriales</taxon>
        <taxon>Peptococcaceae</taxon>
        <taxon>Desulforamulus</taxon>
    </lineage>
</organism>
<accession>A4J454</accession>
<comment type="catalytic activity">
    <reaction evidence="4">
        <text>(R)-pantoate + NADP(+) = 2-dehydropantoate + NADPH + H(+)</text>
        <dbReference type="Rhea" id="RHEA:16233"/>
        <dbReference type="ChEBI" id="CHEBI:11561"/>
        <dbReference type="ChEBI" id="CHEBI:15378"/>
        <dbReference type="ChEBI" id="CHEBI:15980"/>
        <dbReference type="ChEBI" id="CHEBI:57783"/>
        <dbReference type="ChEBI" id="CHEBI:58349"/>
        <dbReference type="EC" id="1.1.1.169"/>
    </reaction>
</comment>
<dbReference type="PANTHER" id="PTHR21708">
    <property type="entry name" value="PROBABLE 2-DEHYDROPANTOATE 2-REDUCTASE"/>
    <property type="match status" value="1"/>
</dbReference>
<dbReference type="InterPro" id="IPR013328">
    <property type="entry name" value="6PGD_dom2"/>
</dbReference>
<dbReference type="EC" id="1.1.1.169" evidence="4"/>
<dbReference type="FunFam" id="1.10.1040.10:FF:000017">
    <property type="entry name" value="2-dehydropantoate 2-reductase"/>
    <property type="match status" value="1"/>
</dbReference>
<evidence type="ECO:0000259" key="6">
    <source>
        <dbReference type="Pfam" id="PF08546"/>
    </source>
</evidence>
<feature type="domain" description="Ketopantoate reductase C-terminal" evidence="6">
    <location>
        <begin position="181"/>
        <end position="308"/>
    </location>
</feature>
<evidence type="ECO:0000256" key="1">
    <source>
        <dbReference type="ARBA" id="ARBA00007870"/>
    </source>
</evidence>
<dbReference type="PROSITE" id="PS51257">
    <property type="entry name" value="PROKAR_LIPOPROTEIN"/>
    <property type="match status" value="1"/>
</dbReference>
<dbReference type="AlphaFoldDB" id="A4J454"/>
<dbReference type="InterPro" id="IPR051402">
    <property type="entry name" value="KPR-Related"/>
</dbReference>
<dbReference type="InterPro" id="IPR013332">
    <property type="entry name" value="KPR_N"/>
</dbReference>
<dbReference type="Proteomes" id="UP000001556">
    <property type="component" value="Chromosome"/>
</dbReference>
<evidence type="ECO:0000313" key="8">
    <source>
        <dbReference type="Proteomes" id="UP000001556"/>
    </source>
</evidence>
<evidence type="ECO:0000259" key="5">
    <source>
        <dbReference type="Pfam" id="PF02558"/>
    </source>
</evidence>
<comment type="function">
    <text evidence="4">Catalyzes the NADPH-dependent reduction of ketopantoate into pantoic acid.</text>
</comment>
<dbReference type="Gene3D" id="3.40.50.720">
    <property type="entry name" value="NAD(P)-binding Rossmann-like Domain"/>
    <property type="match status" value="1"/>
</dbReference>
<evidence type="ECO:0000256" key="4">
    <source>
        <dbReference type="RuleBase" id="RU362068"/>
    </source>
</evidence>
<dbReference type="RefSeq" id="WP_011877680.1">
    <property type="nucleotide sequence ID" value="NC_009253.1"/>
</dbReference>
<feature type="domain" description="Ketopantoate reductase N-terminal" evidence="5">
    <location>
        <begin position="3"/>
        <end position="152"/>
    </location>
</feature>
<dbReference type="InterPro" id="IPR013752">
    <property type="entry name" value="KPA_reductase"/>
</dbReference>
<dbReference type="GO" id="GO:0015940">
    <property type="term" value="P:pantothenate biosynthetic process"/>
    <property type="evidence" value="ECO:0007669"/>
    <property type="project" value="UniProtKB-UniPathway"/>
</dbReference>
<proteinExistence type="inferred from homology"/>
<dbReference type="Gene3D" id="1.10.1040.10">
    <property type="entry name" value="N-(1-d-carboxylethyl)-l-norvaline Dehydrogenase, domain 2"/>
    <property type="match status" value="1"/>
</dbReference>
<reference evidence="7 8" key="1">
    <citation type="submission" date="2007-03" db="EMBL/GenBank/DDBJ databases">
        <title>Complete sequence of Desulfotomaculum reducens MI-1.</title>
        <authorList>
            <consortium name="US DOE Joint Genome Institute"/>
            <person name="Copeland A."/>
            <person name="Lucas S."/>
            <person name="Lapidus A."/>
            <person name="Barry K."/>
            <person name="Detter J.C."/>
            <person name="Glavina del Rio T."/>
            <person name="Hammon N."/>
            <person name="Israni S."/>
            <person name="Dalin E."/>
            <person name="Tice H."/>
            <person name="Pitluck S."/>
            <person name="Sims D."/>
            <person name="Brettin T."/>
            <person name="Bruce D."/>
            <person name="Han C."/>
            <person name="Tapia R."/>
            <person name="Schmutz J."/>
            <person name="Larimer F."/>
            <person name="Land M."/>
            <person name="Hauser L."/>
            <person name="Kyrpides N."/>
            <person name="Kim E."/>
            <person name="Tebo B.M."/>
            <person name="Richardson P."/>
        </authorList>
    </citation>
    <scope>NUCLEOTIDE SEQUENCE [LARGE SCALE GENOMIC DNA]</scope>
    <source>
        <strain evidence="7 8">MI-1</strain>
    </source>
</reference>
<dbReference type="HOGENOM" id="CLU_031468_0_0_9"/>
<keyword evidence="3 4" id="KW-0560">Oxidoreductase</keyword>
<keyword evidence="4" id="KW-0566">Pantothenate biosynthesis</keyword>
<comment type="similarity">
    <text evidence="1 4">Belongs to the ketopantoate reductase family.</text>
</comment>
<comment type="pathway">
    <text evidence="4">Cofactor biosynthesis; (R)-pantothenate biosynthesis; (R)-pantoate from 3-methyl-2-oxobutanoate: step 2/2.</text>
</comment>
<gene>
    <name evidence="7" type="ordered locus">Dred_1323</name>
</gene>
<dbReference type="STRING" id="349161.Dred_1323"/>
<dbReference type="SUPFAM" id="SSF51735">
    <property type="entry name" value="NAD(P)-binding Rossmann-fold domains"/>
    <property type="match status" value="1"/>
</dbReference>
<dbReference type="EMBL" id="CP000612">
    <property type="protein sequence ID" value="ABO49857.1"/>
    <property type="molecule type" value="Genomic_DNA"/>
</dbReference>
<dbReference type="InterPro" id="IPR036291">
    <property type="entry name" value="NAD(P)-bd_dom_sf"/>
</dbReference>
<dbReference type="OrthoDB" id="9793586at2"/>
<dbReference type="GO" id="GO:0008677">
    <property type="term" value="F:2-dehydropantoate 2-reductase activity"/>
    <property type="evidence" value="ECO:0007669"/>
    <property type="project" value="UniProtKB-EC"/>
</dbReference>
<dbReference type="eggNOG" id="COG1893">
    <property type="taxonomic scope" value="Bacteria"/>
</dbReference>
<evidence type="ECO:0000256" key="3">
    <source>
        <dbReference type="ARBA" id="ARBA00023002"/>
    </source>
</evidence>